<evidence type="ECO:0000256" key="3">
    <source>
        <dbReference type="ARBA" id="ARBA00012314"/>
    </source>
</evidence>
<dbReference type="InterPro" id="IPR039448">
    <property type="entry name" value="Beta_helix"/>
</dbReference>
<dbReference type="Pfam" id="PF00199">
    <property type="entry name" value="Catalase"/>
    <property type="match status" value="1"/>
</dbReference>
<keyword evidence="5 10" id="KW-0349">Heme</keyword>
<evidence type="ECO:0000313" key="15">
    <source>
        <dbReference type="Proteomes" id="UP000702964"/>
    </source>
</evidence>
<dbReference type="InterPro" id="IPR012334">
    <property type="entry name" value="Pectin_lyas_fold"/>
</dbReference>
<evidence type="ECO:0000256" key="12">
    <source>
        <dbReference type="SAM" id="MobiDB-lite"/>
    </source>
</evidence>
<reference evidence="14" key="1">
    <citation type="journal article" date="2015" name="Genom Data">
        <title>Draft genome sequences of Phytophthora kernoviae and Phytophthora ramorum lineage EU2 from Scotland.</title>
        <authorList>
            <person name="Sambles C."/>
            <person name="Schlenzig A."/>
            <person name="O'Neill P."/>
            <person name="Grant M."/>
            <person name="Studholme D.J."/>
        </authorList>
    </citation>
    <scope>NUCLEOTIDE SEQUENCE</scope>
    <source>
        <strain evidence="14">00238/432</strain>
    </source>
</reference>
<keyword evidence="8 10" id="KW-0408">Iron</keyword>
<proteinExistence type="inferred from homology"/>
<dbReference type="Gene3D" id="2.40.180.10">
    <property type="entry name" value="Catalase core domain"/>
    <property type="match status" value="1"/>
</dbReference>
<name>A0A8J4SH98_9STRA</name>
<accession>A0A8J4SH98</accession>
<evidence type="ECO:0000256" key="4">
    <source>
        <dbReference type="ARBA" id="ARBA00022559"/>
    </source>
</evidence>
<dbReference type="GO" id="GO:0020037">
    <property type="term" value="F:heme binding"/>
    <property type="evidence" value="ECO:0007669"/>
    <property type="project" value="InterPro"/>
</dbReference>
<dbReference type="Proteomes" id="UP000702964">
    <property type="component" value="Unassembled WGS sequence"/>
</dbReference>
<comment type="caution">
    <text evidence="14">The sequence shown here is derived from an EMBL/GenBank/DDBJ whole genome shotgun (WGS) entry which is preliminary data.</text>
</comment>
<sequence>MGRGPTTLENYHFLEKITHFDRERIPERVVHARGAGAHGVFQAYGTAGDEPVSKYTRARLFQEKGKETPVFVRFSTVIHGGHSPETLRDPRGFAVKFYTEDGNWDLVGNNLKIFFIRDPLKFPDMVHAFKPDPLTNAQDMERFFDFVSLSPEATHMITFLFSPWGIPANYRQMQGSGVNTYKWVNQEGTGVLIKYHWEPLNQGIRNLLQKDASDIQGQNFNHATLDLYHAIEQGDYPEWELCVQVMEDGEHPELDFDPLDPTKLWPPEQFPFLPVGKMTLNRNPEDYFNEVEQAAFGTGVLVDGLDFSDDKLLQGRTFSYSDTQRHRVGANYLQLPVNAPKNRVATNQSGGQMQYQVDRAPGQNPHVNYEPSSLGGLKEAAPRGKEHEPLIEGRLVREKIERTNDFGQAGDTYRAFEDWERDELISNLVDALATCKPDIRERMISHFTQADADYGRRVAEGLSAVSTDDSPTVQPKHEPTVEQAARDSHEADPTALAAGDLYVAPGGSASNPGTLTSPTSLANALTQIAPGKTIYLRGGTYSFSETVTIERGNSGTSGQRKNLVAYGSEKPVFDFSAQAFASTNRGLQMFGDYWLVKGLEVKGAGDNGIFIGGSYNRLEQIEAHHNRDTGIQMGRYASTAAKSEWPSYNEIIRSYSHDNYDPDDGEDADGFAAKLTVGPGNLFDGCIAAYNVDDGWDLYSKTDTGAIGVVTIRNSIAYANGATSDGTSTSNSDGNGFKLGGEKIAVNHIVENSIAFQNKKHGFTYNSNPGSIQLKNNTSWQNGQSNFAFDVGTHIFTNNLSFQGGASDKTSGTDVSSTNVWWKNKKSENAKGLLASAADFVSLVPSVTRSADGTPVLGNFLKLANGSDLIGSGTPSGTNIGAR</sequence>
<dbReference type="SMART" id="SM01060">
    <property type="entry name" value="Catalase"/>
    <property type="match status" value="1"/>
</dbReference>
<dbReference type="InterPro" id="IPR024708">
    <property type="entry name" value="Catalase_AS"/>
</dbReference>
<dbReference type="CDD" id="cd08154">
    <property type="entry name" value="catalase_clade_1"/>
    <property type="match status" value="1"/>
</dbReference>
<dbReference type="PANTHER" id="PTHR11465">
    <property type="entry name" value="CATALASE"/>
    <property type="match status" value="1"/>
</dbReference>
<gene>
    <name evidence="14" type="ORF">G195_001322</name>
</gene>
<dbReference type="InterPro" id="IPR002226">
    <property type="entry name" value="Catalase_haem_BS"/>
</dbReference>
<evidence type="ECO:0000256" key="2">
    <source>
        <dbReference type="ARBA" id="ARBA00005329"/>
    </source>
</evidence>
<dbReference type="SUPFAM" id="SSF51126">
    <property type="entry name" value="Pectin lyase-like"/>
    <property type="match status" value="1"/>
</dbReference>
<keyword evidence="7 10" id="KW-0560">Oxidoreductase</keyword>
<evidence type="ECO:0000256" key="5">
    <source>
        <dbReference type="ARBA" id="ARBA00022617"/>
    </source>
</evidence>
<dbReference type="PROSITE" id="PS00438">
    <property type="entry name" value="CATALASE_2"/>
    <property type="match status" value="1"/>
</dbReference>
<dbReference type="PROSITE" id="PS00437">
    <property type="entry name" value="CATALASE_1"/>
    <property type="match status" value="1"/>
</dbReference>
<evidence type="ECO:0000256" key="8">
    <source>
        <dbReference type="ARBA" id="ARBA00023004"/>
    </source>
</evidence>
<evidence type="ECO:0000256" key="11">
    <source>
        <dbReference type="RuleBase" id="RU004142"/>
    </source>
</evidence>
<keyword evidence="4 10" id="KW-0575">Peroxidase</keyword>
<keyword evidence="9 10" id="KW-0376">Hydrogen peroxide</keyword>
<dbReference type="PRINTS" id="PR00067">
    <property type="entry name" value="CATALASE"/>
</dbReference>
<evidence type="ECO:0000256" key="9">
    <source>
        <dbReference type="ARBA" id="ARBA00023324"/>
    </source>
</evidence>
<comment type="catalytic activity">
    <reaction evidence="10">
        <text>2 H2O2 = O2 + 2 H2O</text>
        <dbReference type="Rhea" id="RHEA:20309"/>
        <dbReference type="ChEBI" id="CHEBI:15377"/>
        <dbReference type="ChEBI" id="CHEBI:15379"/>
        <dbReference type="ChEBI" id="CHEBI:16240"/>
        <dbReference type="EC" id="1.11.1.6"/>
    </reaction>
</comment>
<dbReference type="EMBL" id="AOFI03000007">
    <property type="protein sequence ID" value="KAF4325261.1"/>
    <property type="molecule type" value="Genomic_DNA"/>
</dbReference>
<dbReference type="PROSITE" id="PS51402">
    <property type="entry name" value="CATALASE_3"/>
    <property type="match status" value="1"/>
</dbReference>
<dbReference type="InterPro" id="IPR020835">
    <property type="entry name" value="Catalase_sf"/>
</dbReference>
<keyword evidence="6 10" id="KW-0479">Metal-binding</keyword>
<dbReference type="GO" id="GO:0004096">
    <property type="term" value="F:catalase activity"/>
    <property type="evidence" value="ECO:0007669"/>
    <property type="project" value="UniProtKB-EC"/>
</dbReference>
<feature type="domain" description="Catalase core" evidence="13">
    <location>
        <begin position="2"/>
        <end position="378"/>
    </location>
</feature>
<evidence type="ECO:0000313" key="14">
    <source>
        <dbReference type="EMBL" id="KAF4325261.1"/>
    </source>
</evidence>
<feature type="compositionally biased region" description="Polar residues" evidence="12">
    <location>
        <begin position="464"/>
        <end position="473"/>
    </location>
</feature>
<reference evidence="14" key="2">
    <citation type="submission" date="2020-02" db="EMBL/GenBank/DDBJ databases">
        <authorList>
            <person name="Studholme D.J."/>
        </authorList>
    </citation>
    <scope>NUCLEOTIDE SEQUENCE</scope>
    <source>
        <strain evidence="14">00238/432</strain>
    </source>
</reference>
<feature type="compositionally biased region" description="Basic and acidic residues" evidence="12">
    <location>
        <begin position="475"/>
        <end position="492"/>
    </location>
</feature>
<feature type="region of interest" description="Disordered" evidence="12">
    <location>
        <begin position="464"/>
        <end position="492"/>
    </location>
</feature>
<comment type="function">
    <text evidence="11">Catalyzes the degradation of hydrogen peroxide (H(2)O(2)) generated by peroxisomal oxidases to water and oxygen, thereby protecting cells from the toxic effects of hydrogen peroxide.</text>
</comment>
<protein>
    <recommendedName>
        <fullName evidence="3 10">Catalase</fullName>
        <ecNumber evidence="3 10">1.11.1.6</ecNumber>
    </recommendedName>
</protein>
<dbReference type="SUPFAM" id="SSF56634">
    <property type="entry name" value="Heme-dependent catalase-like"/>
    <property type="match status" value="1"/>
</dbReference>
<dbReference type="InterPro" id="IPR018028">
    <property type="entry name" value="Catalase"/>
</dbReference>
<dbReference type="Pfam" id="PF13229">
    <property type="entry name" value="Beta_helix"/>
    <property type="match status" value="1"/>
</dbReference>
<dbReference type="GO" id="GO:0042744">
    <property type="term" value="P:hydrogen peroxide catabolic process"/>
    <property type="evidence" value="ECO:0007669"/>
    <property type="project" value="UniProtKB-KW"/>
</dbReference>
<dbReference type="Pfam" id="PF06628">
    <property type="entry name" value="Catalase-rel"/>
    <property type="match status" value="1"/>
</dbReference>
<dbReference type="PANTHER" id="PTHR11465:SF23">
    <property type="entry name" value="CATALASE-2"/>
    <property type="match status" value="1"/>
</dbReference>
<dbReference type="Gene3D" id="2.160.20.10">
    <property type="entry name" value="Single-stranded right-handed beta-helix, Pectin lyase-like"/>
    <property type="match status" value="1"/>
</dbReference>
<evidence type="ECO:0000256" key="7">
    <source>
        <dbReference type="ARBA" id="ARBA00023002"/>
    </source>
</evidence>
<organism evidence="14 15">
    <name type="scientific">Phytophthora kernoviae 00238/432</name>
    <dbReference type="NCBI Taxonomy" id="1284355"/>
    <lineage>
        <taxon>Eukaryota</taxon>
        <taxon>Sar</taxon>
        <taxon>Stramenopiles</taxon>
        <taxon>Oomycota</taxon>
        <taxon>Peronosporomycetes</taxon>
        <taxon>Peronosporales</taxon>
        <taxon>Peronosporaceae</taxon>
        <taxon>Phytophthora</taxon>
    </lineage>
</organism>
<dbReference type="InterPro" id="IPR010582">
    <property type="entry name" value="Catalase_immune_responsive"/>
</dbReference>
<dbReference type="InterPro" id="IPR011050">
    <property type="entry name" value="Pectin_lyase_fold/virulence"/>
</dbReference>
<evidence type="ECO:0000256" key="6">
    <source>
        <dbReference type="ARBA" id="ARBA00022723"/>
    </source>
</evidence>
<evidence type="ECO:0000259" key="13">
    <source>
        <dbReference type="SMART" id="SM01060"/>
    </source>
</evidence>
<dbReference type="AlphaFoldDB" id="A0A8J4SH98"/>
<dbReference type="GO" id="GO:0005737">
    <property type="term" value="C:cytoplasm"/>
    <property type="evidence" value="ECO:0007669"/>
    <property type="project" value="TreeGrafter"/>
</dbReference>
<comment type="similarity">
    <text evidence="2 10">Belongs to the catalase family.</text>
</comment>
<dbReference type="GO" id="GO:0046872">
    <property type="term" value="F:metal ion binding"/>
    <property type="evidence" value="ECO:0007669"/>
    <property type="project" value="UniProtKB-KW"/>
</dbReference>
<evidence type="ECO:0000256" key="10">
    <source>
        <dbReference type="RuleBase" id="RU000498"/>
    </source>
</evidence>
<evidence type="ECO:0000256" key="1">
    <source>
        <dbReference type="ARBA" id="ARBA00001971"/>
    </source>
</evidence>
<dbReference type="EC" id="1.11.1.6" evidence="3 10"/>
<dbReference type="InterPro" id="IPR011614">
    <property type="entry name" value="Catalase_core"/>
</dbReference>
<dbReference type="GO" id="GO:0042542">
    <property type="term" value="P:response to hydrogen peroxide"/>
    <property type="evidence" value="ECO:0007669"/>
    <property type="project" value="TreeGrafter"/>
</dbReference>
<comment type="cofactor">
    <cofactor evidence="1">
        <name>heme</name>
        <dbReference type="ChEBI" id="CHEBI:30413"/>
    </cofactor>
</comment>